<dbReference type="InterPro" id="IPR029063">
    <property type="entry name" value="SAM-dependent_MTases_sf"/>
</dbReference>
<dbReference type="AlphaFoldDB" id="A0A1N7QB83"/>
<dbReference type="InterPro" id="IPR012327">
    <property type="entry name" value="MeTrfase_D12"/>
</dbReference>
<dbReference type="GO" id="GO:0032259">
    <property type="term" value="P:methylation"/>
    <property type="evidence" value="ECO:0007669"/>
    <property type="project" value="UniProtKB-KW"/>
</dbReference>
<dbReference type="GO" id="GO:0009307">
    <property type="term" value="P:DNA restriction-modification system"/>
    <property type="evidence" value="ECO:0007669"/>
    <property type="project" value="InterPro"/>
</dbReference>
<evidence type="ECO:0000256" key="5">
    <source>
        <dbReference type="ARBA" id="ARBA00047942"/>
    </source>
</evidence>
<dbReference type="InterPro" id="IPR002052">
    <property type="entry name" value="DNA_methylase_N6_adenine_CS"/>
</dbReference>
<dbReference type="Proteomes" id="UP000186221">
    <property type="component" value="Unassembled WGS sequence"/>
</dbReference>
<evidence type="ECO:0000256" key="4">
    <source>
        <dbReference type="ARBA" id="ARBA00022691"/>
    </source>
</evidence>
<protein>
    <recommendedName>
        <fullName evidence="1">site-specific DNA-methyltransferase (adenine-specific)</fullName>
        <ecNumber evidence="1">2.1.1.72</ecNumber>
    </recommendedName>
</protein>
<organism evidence="6 7">
    <name type="scientific">Rhodobacter aestuarii</name>
    <dbReference type="NCBI Taxonomy" id="453582"/>
    <lineage>
        <taxon>Bacteria</taxon>
        <taxon>Pseudomonadati</taxon>
        <taxon>Pseudomonadota</taxon>
        <taxon>Alphaproteobacteria</taxon>
        <taxon>Rhodobacterales</taxon>
        <taxon>Rhodobacter group</taxon>
        <taxon>Rhodobacter</taxon>
    </lineage>
</organism>
<keyword evidence="3 6" id="KW-0808">Transferase</keyword>
<evidence type="ECO:0000313" key="7">
    <source>
        <dbReference type="Proteomes" id="UP000186221"/>
    </source>
</evidence>
<dbReference type="SUPFAM" id="SSF53335">
    <property type="entry name" value="S-adenosyl-L-methionine-dependent methyltransferases"/>
    <property type="match status" value="1"/>
</dbReference>
<dbReference type="EMBL" id="FTOG01000015">
    <property type="protein sequence ID" value="SIT20130.1"/>
    <property type="molecule type" value="Genomic_DNA"/>
</dbReference>
<keyword evidence="2 6" id="KW-0489">Methyltransferase</keyword>
<evidence type="ECO:0000256" key="1">
    <source>
        <dbReference type="ARBA" id="ARBA00011900"/>
    </source>
</evidence>
<dbReference type="PRINTS" id="PR00505">
    <property type="entry name" value="D12N6MTFRASE"/>
</dbReference>
<evidence type="ECO:0000256" key="2">
    <source>
        <dbReference type="ARBA" id="ARBA00022603"/>
    </source>
</evidence>
<dbReference type="STRING" id="453582.SAMN05421580_11523"/>
<dbReference type="RefSeq" id="WP_076486311.1">
    <property type="nucleotide sequence ID" value="NZ_FTOG01000015.1"/>
</dbReference>
<reference evidence="7" key="1">
    <citation type="submission" date="2017-01" db="EMBL/GenBank/DDBJ databases">
        <authorList>
            <person name="Varghese N."/>
            <person name="Submissions S."/>
        </authorList>
    </citation>
    <scope>NUCLEOTIDE SEQUENCE [LARGE SCALE GENOMIC DNA]</scope>
    <source>
        <strain evidence="7">DSM 19945</strain>
    </source>
</reference>
<dbReference type="EC" id="2.1.1.72" evidence="1"/>
<evidence type="ECO:0000313" key="6">
    <source>
        <dbReference type="EMBL" id="SIT20130.1"/>
    </source>
</evidence>
<dbReference type="PROSITE" id="PS00092">
    <property type="entry name" value="N6_MTASE"/>
    <property type="match status" value="1"/>
</dbReference>
<accession>A0A1N7QB83</accession>
<evidence type="ECO:0000256" key="3">
    <source>
        <dbReference type="ARBA" id="ARBA00022679"/>
    </source>
</evidence>
<dbReference type="OrthoDB" id="9805629at2"/>
<sequence length="347" mass="38316">MSFRYIGSKARIVEAIIDHIGAPDGGVFVDAFSGTGAVAEAASRAGWPVHVNDHLASSAIMSYARVTSKADIPFKGLSGYKNAIAALNEAVPVRGFIWREYSPASSGHCDVSRMYFTEENAQKIDGMRQNIRAWRQGDIITPDEERVLIADLMRASNRVANTAGTYGCFLSKWQRQSLDALVIEPGEYLEVSPHATMSTRDVHQVPCRPEDTVYLDPPYTKRQYAAYYHILETIALGDEPQVEGVCGIRPWREKASDFCYKVRAAKAIERLISELPARRIFLSYSTEGHVPIKSLSDSLAGIGELSVHSLQNIGRYRPNKTASKAASDVVELLFCIEKTKEAKRAAA</sequence>
<dbReference type="Pfam" id="PF02086">
    <property type="entry name" value="MethyltransfD12"/>
    <property type="match status" value="1"/>
</dbReference>
<proteinExistence type="predicted"/>
<comment type="catalytic activity">
    <reaction evidence="5">
        <text>a 2'-deoxyadenosine in DNA + S-adenosyl-L-methionine = an N(6)-methyl-2'-deoxyadenosine in DNA + S-adenosyl-L-homocysteine + H(+)</text>
        <dbReference type="Rhea" id="RHEA:15197"/>
        <dbReference type="Rhea" id="RHEA-COMP:12418"/>
        <dbReference type="Rhea" id="RHEA-COMP:12419"/>
        <dbReference type="ChEBI" id="CHEBI:15378"/>
        <dbReference type="ChEBI" id="CHEBI:57856"/>
        <dbReference type="ChEBI" id="CHEBI:59789"/>
        <dbReference type="ChEBI" id="CHEBI:90615"/>
        <dbReference type="ChEBI" id="CHEBI:90616"/>
        <dbReference type="EC" id="2.1.1.72"/>
    </reaction>
</comment>
<dbReference type="GO" id="GO:0009007">
    <property type="term" value="F:site-specific DNA-methyltransferase (adenine-specific) activity"/>
    <property type="evidence" value="ECO:0007669"/>
    <property type="project" value="UniProtKB-EC"/>
</dbReference>
<name>A0A1N7QB83_9RHOB</name>
<gene>
    <name evidence="6" type="ORF">SAMN05421580_11523</name>
</gene>
<keyword evidence="4" id="KW-0949">S-adenosyl-L-methionine</keyword>
<keyword evidence="7" id="KW-1185">Reference proteome</keyword>
<dbReference type="GO" id="GO:0003676">
    <property type="term" value="F:nucleic acid binding"/>
    <property type="evidence" value="ECO:0007669"/>
    <property type="project" value="InterPro"/>
</dbReference>